<proteinExistence type="predicted"/>
<keyword evidence="3" id="KW-0272">Extracellular matrix</keyword>
<evidence type="ECO:0000313" key="13">
    <source>
        <dbReference type="Proteomes" id="UP001474421"/>
    </source>
</evidence>
<evidence type="ECO:0000259" key="11">
    <source>
        <dbReference type="PROSITE" id="PS51461"/>
    </source>
</evidence>
<feature type="transmembrane region" description="Helical" evidence="10">
    <location>
        <begin position="409"/>
        <end position="435"/>
    </location>
</feature>
<keyword evidence="9" id="KW-0379">Hydroxylation</keyword>
<evidence type="ECO:0000256" key="4">
    <source>
        <dbReference type="ARBA" id="ARBA00022723"/>
    </source>
</evidence>
<evidence type="ECO:0000256" key="6">
    <source>
        <dbReference type="ARBA" id="ARBA00022837"/>
    </source>
</evidence>
<keyword evidence="6" id="KW-0106">Calcium</keyword>
<dbReference type="InterPro" id="IPR000885">
    <property type="entry name" value="Fib_collagen_C"/>
</dbReference>
<dbReference type="SMART" id="SM00038">
    <property type="entry name" value="COLFI"/>
    <property type="match status" value="1"/>
</dbReference>
<feature type="transmembrane region" description="Helical" evidence="10">
    <location>
        <begin position="299"/>
        <end position="324"/>
    </location>
</feature>
<keyword evidence="2" id="KW-0964">Secreted</keyword>
<organism evidence="12 13">
    <name type="scientific">Crotalus adamanteus</name>
    <name type="common">Eastern diamondback rattlesnake</name>
    <dbReference type="NCBI Taxonomy" id="8729"/>
    <lineage>
        <taxon>Eukaryota</taxon>
        <taxon>Metazoa</taxon>
        <taxon>Chordata</taxon>
        <taxon>Craniata</taxon>
        <taxon>Vertebrata</taxon>
        <taxon>Euteleostomi</taxon>
        <taxon>Lepidosauria</taxon>
        <taxon>Squamata</taxon>
        <taxon>Bifurcata</taxon>
        <taxon>Unidentata</taxon>
        <taxon>Episquamata</taxon>
        <taxon>Toxicofera</taxon>
        <taxon>Serpentes</taxon>
        <taxon>Colubroidea</taxon>
        <taxon>Viperidae</taxon>
        <taxon>Crotalinae</taxon>
        <taxon>Crotalus</taxon>
    </lineage>
</organism>
<keyword evidence="10" id="KW-0472">Membrane</keyword>
<feature type="domain" description="Fibrillar collagen NC1" evidence="11">
    <location>
        <begin position="407"/>
        <end position="645"/>
    </location>
</feature>
<dbReference type="AlphaFoldDB" id="A0AAW1CAK8"/>
<evidence type="ECO:0000256" key="1">
    <source>
        <dbReference type="ARBA" id="ARBA00004613"/>
    </source>
</evidence>
<keyword evidence="10" id="KW-1133">Transmembrane helix</keyword>
<gene>
    <name evidence="12" type="ORF">NXF25_001977</name>
</gene>
<protein>
    <submittedName>
        <fullName evidence="12">Collagen alpha-1III chain</fullName>
    </submittedName>
</protein>
<keyword evidence="8" id="KW-1015">Disulfide bond</keyword>
<keyword evidence="13" id="KW-1185">Reference proteome</keyword>
<dbReference type="GO" id="GO:0005201">
    <property type="term" value="F:extracellular matrix structural constituent"/>
    <property type="evidence" value="ECO:0007669"/>
    <property type="project" value="InterPro"/>
</dbReference>
<keyword evidence="5" id="KW-0677">Repeat</keyword>
<evidence type="ECO:0000256" key="10">
    <source>
        <dbReference type="SAM" id="Phobius"/>
    </source>
</evidence>
<comment type="caution">
    <text evidence="12">The sequence shown here is derived from an EMBL/GenBank/DDBJ whole genome shotgun (WGS) entry which is preliminary data.</text>
</comment>
<keyword evidence="4" id="KW-0479">Metal-binding</keyword>
<evidence type="ECO:0000256" key="5">
    <source>
        <dbReference type="ARBA" id="ARBA00022737"/>
    </source>
</evidence>
<comment type="subcellular location">
    <subcellularLocation>
        <location evidence="1">Secreted</location>
    </subcellularLocation>
</comment>
<dbReference type="NCBIfam" id="NF040941">
    <property type="entry name" value="GGGWT_bact"/>
    <property type="match status" value="1"/>
</dbReference>
<evidence type="ECO:0000256" key="2">
    <source>
        <dbReference type="ARBA" id="ARBA00022525"/>
    </source>
</evidence>
<evidence type="ECO:0000256" key="9">
    <source>
        <dbReference type="ARBA" id="ARBA00023278"/>
    </source>
</evidence>
<keyword evidence="7 12" id="KW-0176">Collagen</keyword>
<dbReference type="Pfam" id="PF01410">
    <property type="entry name" value="COLFI"/>
    <property type="match status" value="1"/>
</dbReference>
<dbReference type="FunFam" id="2.60.120.1000:FF:000001">
    <property type="entry name" value="Collagen alpha-1 type I chain"/>
    <property type="match status" value="1"/>
</dbReference>
<evidence type="ECO:0000256" key="7">
    <source>
        <dbReference type="ARBA" id="ARBA00023119"/>
    </source>
</evidence>
<dbReference type="GO" id="GO:0005581">
    <property type="term" value="C:collagen trimer"/>
    <property type="evidence" value="ECO:0007669"/>
    <property type="project" value="UniProtKB-KW"/>
</dbReference>
<dbReference type="Gene3D" id="2.60.120.1000">
    <property type="match status" value="1"/>
</dbReference>
<name>A0AAW1CAK8_CROAD</name>
<dbReference type="GO" id="GO:0005576">
    <property type="term" value="C:extracellular region"/>
    <property type="evidence" value="ECO:0007669"/>
    <property type="project" value="UniProtKB-SubCell"/>
</dbReference>
<evidence type="ECO:0000256" key="8">
    <source>
        <dbReference type="ARBA" id="ARBA00023157"/>
    </source>
</evidence>
<reference evidence="12 13" key="1">
    <citation type="journal article" date="2024" name="Proc. Natl. Acad. Sci. U.S.A.">
        <title>The genetic regulatory architecture and epigenomic basis for age-related changes in rattlesnake venom.</title>
        <authorList>
            <person name="Hogan M.P."/>
            <person name="Holding M.L."/>
            <person name="Nystrom G.S."/>
            <person name="Colston T.J."/>
            <person name="Bartlett D.A."/>
            <person name="Mason A.J."/>
            <person name="Ellsworth S.A."/>
            <person name="Rautsaw R.M."/>
            <person name="Lawrence K.C."/>
            <person name="Strickland J.L."/>
            <person name="He B."/>
            <person name="Fraser P."/>
            <person name="Margres M.J."/>
            <person name="Gilbert D.M."/>
            <person name="Gibbs H.L."/>
            <person name="Parkinson C.L."/>
            <person name="Rokyta D.R."/>
        </authorList>
    </citation>
    <scope>NUCLEOTIDE SEQUENCE [LARGE SCALE GENOMIC DNA]</scope>
    <source>
        <strain evidence="12">DRR0105</strain>
    </source>
</reference>
<evidence type="ECO:0000256" key="3">
    <source>
        <dbReference type="ARBA" id="ARBA00022530"/>
    </source>
</evidence>
<accession>A0AAW1CAK8</accession>
<sequence length="645" mass="72390">MVHLANLVIRENLDLLDPMAHQVPVVDRVIVENMGHLVLLASLELLGKMESLVEKEREVFLVNEVNLDPQELQVHQEVLVHKVQLVQQDQKENVGVQVLQVHLAFLALEAYPVLLVTAERQDHLAMPVHQAKMDILAHLVLLAHLVPQVVQVQKVSQVHQEKRAHQEQKDQTVYQVLQEIPAYLDSVVLLDCQEQGDHQALPARLVPRVKMANQEVMVVQGNEDLQGQEVLLDLVGHQENQAEMVILDQMGSQVVMDPQDQRVIVVKMVLLVYLDLQVIWGPQVMLVRLEKLVKEDIRVLLVLLVLLVQPVLVVLLALLVHVVIKVKLANGVAMDSRVTEDFLVAQGPLVQWVHWVPQGKVEAQDLQVLEGLLDQVAHLAKMGELVMQAPLALQVLVGTEVKVDKRVHLVTVGLLGLLVNLEHLVHAAMVVLMVMNPARNCRDLKFCHPELPSGEYWIDPNQGCKLDAIKVFCNMETGETCLSANPSSVPKKNWWTSPGPEKKHNWFGESMNGGFQFSYGDPDLPEEVADVQLAFLRILSSRASQNITYHCKNSIAYMDEASGNVKRALKFMSSTDSEIKAEGNNKFTYTVLEDGCTKHTNEWGKTVFEYRTRKTMRLPIIDIAPFDIGAPNQQFGVDVGPVCFL</sequence>
<keyword evidence="10" id="KW-0812">Transmembrane</keyword>
<dbReference type="Proteomes" id="UP001474421">
    <property type="component" value="Unassembled WGS sequence"/>
</dbReference>
<dbReference type="EMBL" id="JAOTOJ010000001">
    <property type="protein sequence ID" value="KAK9410802.1"/>
    <property type="molecule type" value="Genomic_DNA"/>
</dbReference>
<evidence type="ECO:0000313" key="12">
    <source>
        <dbReference type="EMBL" id="KAK9410802.1"/>
    </source>
</evidence>
<dbReference type="GO" id="GO:0046872">
    <property type="term" value="F:metal ion binding"/>
    <property type="evidence" value="ECO:0007669"/>
    <property type="project" value="UniProtKB-KW"/>
</dbReference>
<dbReference type="PROSITE" id="PS51461">
    <property type="entry name" value="NC1_FIB"/>
    <property type="match status" value="1"/>
</dbReference>